<evidence type="ECO:0000313" key="9">
    <source>
        <dbReference type="EMBL" id="SHK15109.1"/>
    </source>
</evidence>
<dbReference type="PANTHER" id="PTHR10938">
    <property type="entry name" value="TRANSLATION INITIATION FACTOR IF-3"/>
    <property type="match status" value="1"/>
</dbReference>
<dbReference type="InterPro" id="IPR036788">
    <property type="entry name" value="T_IF-3_C_sf"/>
</dbReference>
<evidence type="ECO:0000256" key="2">
    <source>
        <dbReference type="ARBA" id="ARBA00022540"/>
    </source>
</evidence>
<dbReference type="AlphaFoldDB" id="A0A1M6Q4C8"/>
<feature type="domain" description="Translation initiation factor 3 N-terminal" evidence="8">
    <location>
        <begin position="29"/>
        <end position="97"/>
    </location>
</feature>
<evidence type="ECO:0000313" key="10">
    <source>
        <dbReference type="Proteomes" id="UP000185812"/>
    </source>
</evidence>
<sequence length="192" mass="22428">MSPSALVKVGVSINQTRVRAIAKANKFRVNEEIRAPRVRVVDPEGQHGIYDLKTALEMARQRGLDLVEIAPNANPPVCKIIDYGKFRYEQQKKEKEARRKQHAQQIKEIRFRPHTDTHDFEFKTRHARHFLEDGHKVKAWVQFRGRDILYQDAGLDLLRRFIEALQDVAKIDQPPKMEGRRMTVILSPTRKK</sequence>
<dbReference type="InterPro" id="IPR019813">
    <property type="entry name" value="Translation_initiation_fac3_CS"/>
</dbReference>
<dbReference type="InterPro" id="IPR019815">
    <property type="entry name" value="Translation_initiation_fac_3_C"/>
</dbReference>
<dbReference type="FunFam" id="3.30.110.10:FF:000001">
    <property type="entry name" value="Translation initiation factor IF-3"/>
    <property type="match status" value="1"/>
</dbReference>
<comment type="subcellular location">
    <subcellularLocation>
        <location evidence="4 6">Cytoplasm</location>
    </subcellularLocation>
</comment>
<gene>
    <name evidence="4" type="primary">infC</name>
    <name evidence="9" type="ORF">SAMN04488087_0459</name>
</gene>
<dbReference type="PANTHER" id="PTHR10938:SF0">
    <property type="entry name" value="TRANSLATION INITIATION FACTOR IF-3, MITOCHONDRIAL"/>
    <property type="match status" value="1"/>
</dbReference>
<dbReference type="Pfam" id="PF00707">
    <property type="entry name" value="IF3_C"/>
    <property type="match status" value="1"/>
</dbReference>
<dbReference type="PROSITE" id="PS00938">
    <property type="entry name" value="IF3"/>
    <property type="match status" value="1"/>
</dbReference>
<dbReference type="GO" id="GO:0032790">
    <property type="term" value="P:ribosome disassembly"/>
    <property type="evidence" value="ECO:0007669"/>
    <property type="project" value="TreeGrafter"/>
</dbReference>
<reference evidence="10" key="1">
    <citation type="submission" date="2016-11" db="EMBL/GenBank/DDBJ databases">
        <authorList>
            <person name="Varghese N."/>
            <person name="Submissions S."/>
        </authorList>
    </citation>
    <scope>NUCLEOTIDE SEQUENCE [LARGE SCALE GENOMIC DNA]</scope>
    <source>
        <strain evidence="10">DSM 22212</strain>
    </source>
</reference>
<dbReference type="SUPFAM" id="SSF54364">
    <property type="entry name" value="Translation initiation factor IF3, N-terminal domain"/>
    <property type="match status" value="1"/>
</dbReference>
<dbReference type="InterPro" id="IPR001288">
    <property type="entry name" value="Translation_initiation_fac_3"/>
</dbReference>
<protein>
    <recommendedName>
        <fullName evidence="4 5">Translation initiation factor IF-3</fullName>
    </recommendedName>
</protein>
<keyword evidence="4" id="KW-0963">Cytoplasm</keyword>
<comment type="similarity">
    <text evidence="1 4 6">Belongs to the IF-3 family.</text>
</comment>
<proteinExistence type="inferred from homology"/>
<evidence type="ECO:0000256" key="4">
    <source>
        <dbReference type="HAMAP-Rule" id="MF_00080"/>
    </source>
</evidence>
<accession>A0A1M6Q4C8</accession>
<evidence type="ECO:0000259" key="8">
    <source>
        <dbReference type="Pfam" id="PF05198"/>
    </source>
</evidence>
<dbReference type="InterPro" id="IPR019814">
    <property type="entry name" value="Translation_initiation_fac_3_N"/>
</dbReference>
<keyword evidence="10" id="KW-1185">Reference proteome</keyword>
<evidence type="ECO:0000256" key="1">
    <source>
        <dbReference type="ARBA" id="ARBA00005439"/>
    </source>
</evidence>
<evidence type="ECO:0000256" key="3">
    <source>
        <dbReference type="ARBA" id="ARBA00022917"/>
    </source>
</evidence>
<dbReference type="SUPFAM" id="SSF55200">
    <property type="entry name" value="Translation initiation factor IF3, C-terminal domain"/>
    <property type="match status" value="1"/>
</dbReference>
<dbReference type="Proteomes" id="UP000185812">
    <property type="component" value="Unassembled WGS sequence"/>
</dbReference>
<dbReference type="Gene3D" id="3.10.20.80">
    <property type="entry name" value="Translation initiation factor 3 (IF-3), N-terminal domain"/>
    <property type="match status" value="1"/>
</dbReference>
<evidence type="ECO:0000259" key="7">
    <source>
        <dbReference type="Pfam" id="PF00707"/>
    </source>
</evidence>
<evidence type="ECO:0000256" key="5">
    <source>
        <dbReference type="NCBIfam" id="TIGR00168"/>
    </source>
</evidence>
<dbReference type="GO" id="GO:0016020">
    <property type="term" value="C:membrane"/>
    <property type="evidence" value="ECO:0007669"/>
    <property type="project" value="TreeGrafter"/>
</dbReference>
<dbReference type="GO" id="GO:0003743">
    <property type="term" value="F:translation initiation factor activity"/>
    <property type="evidence" value="ECO:0007669"/>
    <property type="project" value="UniProtKB-UniRule"/>
</dbReference>
<dbReference type="Gene3D" id="3.30.110.10">
    <property type="entry name" value="Translation initiation factor 3 (IF-3), C-terminal domain"/>
    <property type="match status" value="1"/>
</dbReference>
<dbReference type="FunFam" id="3.10.20.80:FF:000001">
    <property type="entry name" value="Translation initiation factor IF-3"/>
    <property type="match status" value="1"/>
</dbReference>
<organism evidence="9 10">
    <name type="scientific">Rhodothermus profundi</name>
    <dbReference type="NCBI Taxonomy" id="633813"/>
    <lineage>
        <taxon>Bacteria</taxon>
        <taxon>Pseudomonadati</taxon>
        <taxon>Rhodothermota</taxon>
        <taxon>Rhodothermia</taxon>
        <taxon>Rhodothermales</taxon>
        <taxon>Rhodothermaceae</taxon>
        <taxon>Rhodothermus</taxon>
    </lineage>
</organism>
<dbReference type="NCBIfam" id="TIGR00168">
    <property type="entry name" value="infC"/>
    <property type="match status" value="1"/>
</dbReference>
<comment type="subunit">
    <text evidence="4 6">Monomer.</text>
</comment>
<dbReference type="HAMAP" id="MF_00080">
    <property type="entry name" value="IF_3"/>
    <property type="match status" value="1"/>
</dbReference>
<dbReference type="GO" id="GO:0005829">
    <property type="term" value="C:cytosol"/>
    <property type="evidence" value="ECO:0007669"/>
    <property type="project" value="TreeGrafter"/>
</dbReference>
<keyword evidence="3 4" id="KW-0648">Protein biosynthesis</keyword>
<evidence type="ECO:0000256" key="6">
    <source>
        <dbReference type="RuleBase" id="RU000646"/>
    </source>
</evidence>
<feature type="domain" description="Translation initiation factor 3 C-terminal" evidence="7">
    <location>
        <begin position="105"/>
        <end position="188"/>
    </location>
</feature>
<keyword evidence="2 4" id="KW-0396">Initiation factor</keyword>
<dbReference type="EMBL" id="FRAU01000001">
    <property type="protein sequence ID" value="SHK15109.1"/>
    <property type="molecule type" value="Genomic_DNA"/>
</dbReference>
<dbReference type="STRING" id="633813.SAMN04488087_0459"/>
<dbReference type="GO" id="GO:0043022">
    <property type="term" value="F:ribosome binding"/>
    <property type="evidence" value="ECO:0007669"/>
    <property type="project" value="UniProtKB-ARBA"/>
</dbReference>
<comment type="function">
    <text evidence="4 6">IF-3 binds to the 30S ribosomal subunit and shifts the equilibrium between 70S ribosomes and their 50S and 30S subunits in favor of the free subunits, thus enhancing the availability of 30S subunits on which protein synthesis initiation begins.</text>
</comment>
<name>A0A1M6Q4C8_9BACT</name>
<dbReference type="InterPro" id="IPR036787">
    <property type="entry name" value="T_IF-3_N_sf"/>
</dbReference>
<dbReference type="Pfam" id="PF05198">
    <property type="entry name" value="IF3_N"/>
    <property type="match status" value="1"/>
</dbReference>